<comment type="caution">
    <text evidence="8">The sequence shown here is derived from an EMBL/GenBank/DDBJ whole genome shotgun (WGS) entry which is preliminary data.</text>
</comment>
<dbReference type="InterPro" id="IPR005110">
    <property type="entry name" value="MoeA_linker/N"/>
</dbReference>
<dbReference type="InterPro" id="IPR038987">
    <property type="entry name" value="MoeA-like"/>
</dbReference>
<dbReference type="InterPro" id="IPR036425">
    <property type="entry name" value="MoaB/Mog-like_dom_sf"/>
</dbReference>
<dbReference type="InterPro" id="IPR036135">
    <property type="entry name" value="MoeA_linker/N_sf"/>
</dbReference>
<dbReference type="NCBIfam" id="NF045515">
    <property type="entry name" value="Glp_gephyrin"/>
    <property type="match status" value="1"/>
</dbReference>
<sequence>MAWFTRKKQDDGVAAVEAPVEEEPRLPEPPQLDASGLRSVADHLAYLQSLVEPLRPFGMSLLEAWDQVMCEDIDSMINVPPNSTAKIAGYAVRAADLVDDEGHLAPPLEIVDLDVERLPVGGAATVAPGDVLPRGATAVLPATFGTVEDGRVRLIERVSDGEYVRAAGEHLRFGTRLLSEGDVLDDRGIGLLASAGIDKVMVRPRPRVVVVSSGEHLVEPGPSVQHGEVSDANSYMVAAAAKAAGATVFRVAVHSNEPDAIREAITDQLIRADLVISTTGGRREDYEAVVDVMSELGLVDSVNVAMSPGRTQTFGLIGEDRVPMLMLPGNPVSAYVSFHAFARPLIRALMGVRAEHRPVRAIAAQGMRSHRGQLHLLRGRVTMEGSIRHVTQVSEPYALAELAGANALIVLDEHSEVVNAGEAVKVWLLDEDE</sequence>
<dbReference type="Gene3D" id="3.40.980.10">
    <property type="entry name" value="MoaB/Mog-like domain"/>
    <property type="match status" value="1"/>
</dbReference>
<evidence type="ECO:0000313" key="8">
    <source>
        <dbReference type="EMBL" id="OCL36327.1"/>
    </source>
</evidence>
<dbReference type="SUPFAM" id="SSF53218">
    <property type="entry name" value="Molybdenum cofactor biosynthesis proteins"/>
    <property type="match status" value="1"/>
</dbReference>
<accession>A0A1C0APV8</accession>
<dbReference type="InterPro" id="IPR005111">
    <property type="entry name" value="MoeA_C_domain_IV"/>
</dbReference>
<name>A0A1C0APV8_9ACTN</name>
<dbReference type="GO" id="GO:0061599">
    <property type="term" value="F:molybdopterin molybdotransferase activity"/>
    <property type="evidence" value="ECO:0007669"/>
    <property type="project" value="UniProtKB-UniRule"/>
</dbReference>
<comment type="cofactor">
    <cofactor evidence="7">
        <name>Mg(2+)</name>
        <dbReference type="ChEBI" id="CHEBI:18420"/>
    </cofactor>
</comment>
<keyword evidence="9" id="KW-1185">Reference proteome</keyword>
<dbReference type="Pfam" id="PF03453">
    <property type="entry name" value="MoeA_N"/>
    <property type="match status" value="1"/>
</dbReference>
<protein>
    <recommendedName>
        <fullName evidence="7">Molybdopterin molybdenumtransferase</fullName>
        <ecNumber evidence="7">2.10.1.1</ecNumber>
    </recommendedName>
</protein>
<dbReference type="PANTHER" id="PTHR10192:SF5">
    <property type="entry name" value="GEPHYRIN"/>
    <property type="match status" value="1"/>
</dbReference>
<reference evidence="9" key="1">
    <citation type="submission" date="2016-07" db="EMBL/GenBank/DDBJ databases">
        <authorList>
            <person name="Florea S."/>
            <person name="Webb J.S."/>
            <person name="Jaromczyk J."/>
            <person name="Schardl C.L."/>
        </authorList>
    </citation>
    <scope>NUCLEOTIDE SEQUENCE [LARGE SCALE GENOMIC DNA]</scope>
    <source>
        <strain evidence="9">IPBSL-7</strain>
    </source>
</reference>
<gene>
    <name evidence="8" type="ORF">BCR15_00120</name>
</gene>
<dbReference type="GO" id="GO:0046872">
    <property type="term" value="F:metal ion binding"/>
    <property type="evidence" value="ECO:0007669"/>
    <property type="project" value="UniProtKB-UniRule"/>
</dbReference>
<dbReference type="Pfam" id="PF00994">
    <property type="entry name" value="MoCF_biosynth"/>
    <property type="match status" value="1"/>
</dbReference>
<comment type="pathway">
    <text evidence="2 7">Cofactor biosynthesis; molybdopterin biosynthesis.</text>
</comment>
<keyword evidence="7" id="KW-0479">Metal-binding</keyword>
<dbReference type="GO" id="GO:0006777">
    <property type="term" value="P:Mo-molybdopterin cofactor biosynthetic process"/>
    <property type="evidence" value="ECO:0007669"/>
    <property type="project" value="UniProtKB-UniRule"/>
</dbReference>
<organism evidence="8 9">
    <name type="scientific">Tessaracoccus lapidicaptus</name>
    <dbReference type="NCBI Taxonomy" id="1427523"/>
    <lineage>
        <taxon>Bacteria</taxon>
        <taxon>Bacillati</taxon>
        <taxon>Actinomycetota</taxon>
        <taxon>Actinomycetes</taxon>
        <taxon>Propionibacteriales</taxon>
        <taxon>Propionibacteriaceae</taxon>
        <taxon>Tessaracoccus</taxon>
    </lineage>
</organism>
<dbReference type="InterPro" id="IPR001453">
    <property type="entry name" value="MoaB/Mog_dom"/>
</dbReference>
<dbReference type="Gene3D" id="3.90.105.10">
    <property type="entry name" value="Molybdopterin biosynthesis moea protein, domain 2"/>
    <property type="match status" value="1"/>
</dbReference>
<dbReference type="Proteomes" id="UP000093501">
    <property type="component" value="Unassembled WGS sequence"/>
</dbReference>
<evidence type="ECO:0000256" key="6">
    <source>
        <dbReference type="ARBA" id="ARBA00047317"/>
    </source>
</evidence>
<dbReference type="SUPFAM" id="SSF63882">
    <property type="entry name" value="MoeA N-terminal region -like"/>
    <property type="match status" value="1"/>
</dbReference>
<dbReference type="SUPFAM" id="SSF63867">
    <property type="entry name" value="MoeA C-terminal domain-like"/>
    <property type="match status" value="1"/>
</dbReference>
<dbReference type="PANTHER" id="PTHR10192">
    <property type="entry name" value="MOLYBDOPTERIN BIOSYNTHESIS PROTEIN"/>
    <property type="match status" value="1"/>
</dbReference>
<dbReference type="AlphaFoldDB" id="A0A1C0APV8"/>
<evidence type="ECO:0000256" key="5">
    <source>
        <dbReference type="ARBA" id="ARBA00023150"/>
    </source>
</evidence>
<dbReference type="Gene3D" id="2.170.190.11">
    <property type="entry name" value="Molybdopterin biosynthesis moea protein, domain 3"/>
    <property type="match status" value="1"/>
</dbReference>
<evidence type="ECO:0000313" key="9">
    <source>
        <dbReference type="Proteomes" id="UP000093501"/>
    </source>
</evidence>
<evidence type="ECO:0000256" key="2">
    <source>
        <dbReference type="ARBA" id="ARBA00005046"/>
    </source>
</evidence>
<evidence type="ECO:0000256" key="4">
    <source>
        <dbReference type="ARBA" id="ARBA00022505"/>
    </source>
</evidence>
<comment type="function">
    <text evidence="1 7">Catalyzes the insertion of molybdate into adenylated molybdopterin with the concomitant release of AMP.</text>
</comment>
<dbReference type="SMART" id="SM00852">
    <property type="entry name" value="MoCF_biosynth"/>
    <property type="match status" value="1"/>
</dbReference>
<dbReference type="Pfam" id="PF03454">
    <property type="entry name" value="MoeA_C"/>
    <property type="match status" value="1"/>
</dbReference>
<dbReference type="EMBL" id="MBQD01000011">
    <property type="protein sequence ID" value="OCL36327.1"/>
    <property type="molecule type" value="Genomic_DNA"/>
</dbReference>
<dbReference type="Gene3D" id="2.40.340.10">
    <property type="entry name" value="MoeA, C-terminal, domain IV"/>
    <property type="match status" value="1"/>
</dbReference>
<proteinExistence type="inferred from homology"/>
<evidence type="ECO:0000256" key="1">
    <source>
        <dbReference type="ARBA" id="ARBA00002901"/>
    </source>
</evidence>
<dbReference type="InterPro" id="IPR036688">
    <property type="entry name" value="MoeA_C_domain_IV_sf"/>
</dbReference>
<evidence type="ECO:0000256" key="7">
    <source>
        <dbReference type="RuleBase" id="RU365090"/>
    </source>
</evidence>
<comment type="catalytic activity">
    <reaction evidence="6">
        <text>adenylyl-molybdopterin + molybdate = Mo-molybdopterin + AMP + H(+)</text>
        <dbReference type="Rhea" id="RHEA:35047"/>
        <dbReference type="ChEBI" id="CHEBI:15378"/>
        <dbReference type="ChEBI" id="CHEBI:36264"/>
        <dbReference type="ChEBI" id="CHEBI:62727"/>
        <dbReference type="ChEBI" id="CHEBI:71302"/>
        <dbReference type="ChEBI" id="CHEBI:456215"/>
        <dbReference type="EC" id="2.10.1.1"/>
    </reaction>
</comment>
<comment type="similarity">
    <text evidence="3 7">Belongs to the MoeA family.</text>
</comment>
<keyword evidence="7" id="KW-0808">Transferase</keyword>
<dbReference type="UniPathway" id="UPA00344"/>
<dbReference type="CDD" id="cd00887">
    <property type="entry name" value="MoeA"/>
    <property type="match status" value="1"/>
</dbReference>
<dbReference type="GO" id="GO:0005829">
    <property type="term" value="C:cytosol"/>
    <property type="evidence" value="ECO:0007669"/>
    <property type="project" value="TreeGrafter"/>
</dbReference>
<dbReference type="RefSeq" id="WP_068750466.1">
    <property type="nucleotide sequence ID" value="NZ_LR214441.1"/>
</dbReference>
<evidence type="ECO:0000256" key="3">
    <source>
        <dbReference type="ARBA" id="ARBA00010763"/>
    </source>
</evidence>
<keyword evidence="5 7" id="KW-0501">Molybdenum cofactor biosynthesis</keyword>
<keyword evidence="4 7" id="KW-0500">Molybdenum</keyword>
<keyword evidence="7" id="KW-0460">Magnesium</keyword>
<dbReference type="EC" id="2.10.1.1" evidence="7"/>